<dbReference type="InterPro" id="IPR050266">
    <property type="entry name" value="AB_hydrolase_sf"/>
</dbReference>
<dbReference type="GO" id="GO:0016020">
    <property type="term" value="C:membrane"/>
    <property type="evidence" value="ECO:0007669"/>
    <property type="project" value="TreeGrafter"/>
</dbReference>
<dbReference type="AlphaFoldDB" id="A0A1L7X7Y2"/>
<gene>
    <name evidence="2" type="ORF">PAC_11003</name>
</gene>
<dbReference type="InterPro" id="IPR000073">
    <property type="entry name" value="AB_hydrolase_1"/>
</dbReference>
<dbReference type="EMBL" id="FJOG01000017">
    <property type="protein sequence ID" value="CZR61107.1"/>
    <property type="molecule type" value="Genomic_DNA"/>
</dbReference>
<dbReference type="InterPro" id="IPR029058">
    <property type="entry name" value="AB_hydrolase_fold"/>
</dbReference>
<protein>
    <recommendedName>
        <fullName evidence="1">AB hydrolase-1 domain-containing protein</fullName>
    </recommendedName>
</protein>
<sequence length="263" mass="28866">MTSPTLFFRTVNPNASRTLLLIHGAFSSHHEWDLVCRTLEQSSYHLLIPDLPGHGRSTSSTIPFNLEDTAALLADLVTKHAKNGKADIVGMSLGGYTAIFMAQKYPNIIGEAGLFVSGCARPWPARGTVLGWANGLMLFLSGWISLEIVDELYLDMQAAASYGLGQTLVNNLAEDKSIKDKNWEGLCELTIVRTCIVAGAKGDSVQDTETKGRCLLKGNAESRAFKVEGKLHAWDLQDPTLFARGIRAWMEREEPPGEYIRLS</sequence>
<reference evidence="2 3" key="1">
    <citation type="submission" date="2016-03" db="EMBL/GenBank/DDBJ databases">
        <authorList>
            <person name="Ploux O."/>
        </authorList>
    </citation>
    <scope>NUCLEOTIDE SEQUENCE [LARGE SCALE GENOMIC DNA]</scope>
    <source>
        <strain evidence="2 3">UAMH 11012</strain>
    </source>
</reference>
<organism evidence="2 3">
    <name type="scientific">Phialocephala subalpina</name>
    <dbReference type="NCBI Taxonomy" id="576137"/>
    <lineage>
        <taxon>Eukaryota</taxon>
        <taxon>Fungi</taxon>
        <taxon>Dikarya</taxon>
        <taxon>Ascomycota</taxon>
        <taxon>Pezizomycotina</taxon>
        <taxon>Leotiomycetes</taxon>
        <taxon>Helotiales</taxon>
        <taxon>Mollisiaceae</taxon>
        <taxon>Phialocephala</taxon>
        <taxon>Phialocephala fortinii species complex</taxon>
    </lineage>
</organism>
<feature type="domain" description="AB hydrolase-1" evidence="1">
    <location>
        <begin position="19"/>
        <end position="153"/>
    </location>
</feature>
<dbReference type="Proteomes" id="UP000184330">
    <property type="component" value="Unassembled WGS sequence"/>
</dbReference>
<name>A0A1L7X7Y2_9HELO</name>
<dbReference type="PRINTS" id="PR00111">
    <property type="entry name" value="ABHYDROLASE"/>
</dbReference>
<evidence type="ECO:0000313" key="3">
    <source>
        <dbReference type="Proteomes" id="UP000184330"/>
    </source>
</evidence>
<dbReference type="PANTHER" id="PTHR43798:SF33">
    <property type="entry name" value="HYDROLASE, PUTATIVE (AFU_ORTHOLOGUE AFUA_2G14860)-RELATED"/>
    <property type="match status" value="1"/>
</dbReference>
<dbReference type="SUPFAM" id="SSF53474">
    <property type="entry name" value="alpha/beta-Hydrolases"/>
    <property type="match status" value="1"/>
</dbReference>
<dbReference type="OrthoDB" id="8119704at2759"/>
<dbReference type="Gene3D" id="3.40.50.1820">
    <property type="entry name" value="alpha/beta hydrolase"/>
    <property type="match status" value="1"/>
</dbReference>
<dbReference type="Pfam" id="PF12697">
    <property type="entry name" value="Abhydrolase_6"/>
    <property type="match status" value="1"/>
</dbReference>
<dbReference type="STRING" id="576137.A0A1L7X7Y2"/>
<keyword evidence="3" id="KW-1185">Reference proteome</keyword>
<accession>A0A1L7X7Y2</accession>
<evidence type="ECO:0000259" key="1">
    <source>
        <dbReference type="Pfam" id="PF12697"/>
    </source>
</evidence>
<dbReference type="PANTHER" id="PTHR43798">
    <property type="entry name" value="MONOACYLGLYCEROL LIPASE"/>
    <property type="match status" value="1"/>
</dbReference>
<proteinExistence type="predicted"/>
<evidence type="ECO:0000313" key="2">
    <source>
        <dbReference type="EMBL" id="CZR61107.1"/>
    </source>
</evidence>